<proteinExistence type="predicted"/>
<accession>A0A9J7BJ36</accession>
<feature type="compositionally biased region" description="Polar residues" evidence="1">
    <location>
        <begin position="21"/>
        <end position="32"/>
    </location>
</feature>
<dbReference type="AlphaFoldDB" id="A0A9J7BJ36"/>
<keyword evidence="4" id="KW-1185">Reference proteome</keyword>
<reference evidence="3" key="1">
    <citation type="submission" date="2021-04" db="EMBL/GenBank/DDBJ databases">
        <title>Phylogenetic analysis of Acidobacteriaceae.</title>
        <authorList>
            <person name="Qiu L."/>
            <person name="Zhang Q."/>
        </authorList>
    </citation>
    <scope>NUCLEOTIDE SEQUENCE</scope>
    <source>
        <strain evidence="3">DSM 25168</strain>
    </source>
</reference>
<feature type="chain" id="PRO_5039954555" evidence="2">
    <location>
        <begin position="22"/>
        <end position="132"/>
    </location>
</feature>
<evidence type="ECO:0000256" key="2">
    <source>
        <dbReference type="SAM" id="SignalP"/>
    </source>
</evidence>
<dbReference type="KEGG" id="orp:MOP44_18325"/>
<organism evidence="3 4">
    <name type="scientific">Occallatibacter riparius</name>
    <dbReference type="NCBI Taxonomy" id="1002689"/>
    <lineage>
        <taxon>Bacteria</taxon>
        <taxon>Pseudomonadati</taxon>
        <taxon>Acidobacteriota</taxon>
        <taxon>Terriglobia</taxon>
        <taxon>Terriglobales</taxon>
        <taxon>Acidobacteriaceae</taxon>
        <taxon>Occallatibacter</taxon>
    </lineage>
</organism>
<gene>
    <name evidence="3" type="ORF">MOP44_18325</name>
</gene>
<dbReference type="RefSeq" id="WP_260791707.1">
    <property type="nucleotide sequence ID" value="NZ_CP093313.1"/>
</dbReference>
<dbReference type="EMBL" id="CP093313">
    <property type="protein sequence ID" value="UWZ82523.1"/>
    <property type="molecule type" value="Genomic_DNA"/>
</dbReference>
<keyword evidence="2" id="KW-0732">Signal</keyword>
<evidence type="ECO:0000256" key="1">
    <source>
        <dbReference type="SAM" id="MobiDB-lite"/>
    </source>
</evidence>
<feature type="region of interest" description="Disordered" evidence="1">
    <location>
        <begin position="20"/>
        <end position="45"/>
    </location>
</feature>
<name>A0A9J7BJ36_9BACT</name>
<evidence type="ECO:0000313" key="4">
    <source>
        <dbReference type="Proteomes" id="UP001059380"/>
    </source>
</evidence>
<feature type="signal peptide" evidence="2">
    <location>
        <begin position="1"/>
        <end position="21"/>
    </location>
</feature>
<evidence type="ECO:0000313" key="3">
    <source>
        <dbReference type="EMBL" id="UWZ82523.1"/>
    </source>
</evidence>
<dbReference type="Proteomes" id="UP001059380">
    <property type="component" value="Chromosome"/>
</dbReference>
<sequence>MRAWLLCLFCAASLLPAFGQATPTSQKPTNQAEPKPSTLLRPDANRLPDANAIMMMRQEKVTKVKFEAANTERKRQLDEDSLALLKLAAEVNGYLDSTGHKPSPELLRKMEEIERLAHNVQVKMKLTMTAPK</sequence>
<protein>
    <submittedName>
        <fullName evidence="3">Uncharacterized protein</fullName>
    </submittedName>
</protein>